<feature type="domain" description="SET" evidence="1">
    <location>
        <begin position="36"/>
        <end position="146"/>
    </location>
</feature>
<evidence type="ECO:0000259" key="1">
    <source>
        <dbReference type="PROSITE" id="PS50280"/>
    </source>
</evidence>
<dbReference type="GeneID" id="85330144"/>
<dbReference type="InterPro" id="IPR039977">
    <property type="entry name" value="Suv4-20/Set9"/>
</dbReference>
<dbReference type="PANTHER" id="PTHR12977:SF4">
    <property type="entry name" value="HISTONE-LYSINE N-METHYLTRANSFERASE KMT5B"/>
    <property type="match status" value="1"/>
</dbReference>
<dbReference type="RefSeq" id="XP_060290236.1">
    <property type="nucleotide sequence ID" value="XM_060446874.1"/>
</dbReference>
<dbReference type="Pfam" id="PF00856">
    <property type="entry name" value="SET"/>
    <property type="match status" value="1"/>
</dbReference>
<dbReference type="EMBL" id="JAUIRO010000008">
    <property type="protein sequence ID" value="KAK0703377.1"/>
    <property type="molecule type" value="Genomic_DNA"/>
</dbReference>
<sequence length="146" mass="16388">MSVDGIQKSYQKLEALTQKNFRDHLRRYLDMYLADCPFEVNSTNRYDLGREDASITARCRMLRGSAVAYLNGSRVDISREEEGFLTSHGKDFSIVFSSRRNRNCVFLGPARFVNHDCDANAVLVPEGGGIQVTTTADIEASEEITV</sequence>
<comment type="caution">
    <text evidence="2">The sequence shown here is derived from an EMBL/GenBank/DDBJ whole genome shotgun (WGS) entry which is preliminary data.</text>
</comment>
<organism evidence="2 3">
    <name type="scientific">Lasiosphaeria miniovina</name>
    <dbReference type="NCBI Taxonomy" id="1954250"/>
    <lineage>
        <taxon>Eukaryota</taxon>
        <taxon>Fungi</taxon>
        <taxon>Dikarya</taxon>
        <taxon>Ascomycota</taxon>
        <taxon>Pezizomycotina</taxon>
        <taxon>Sordariomycetes</taxon>
        <taxon>Sordariomycetidae</taxon>
        <taxon>Sordariales</taxon>
        <taxon>Lasiosphaeriaceae</taxon>
        <taxon>Lasiosphaeria</taxon>
    </lineage>
</organism>
<dbReference type="GO" id="GO:0042799">
    <property type="term" value="F:histone H4K20 methyltransferase activity"/>
    <property type="evidence" value="ECO:0007669"/>
    <property type="project" value="TreeGrafter"/>
</dbReference>
<reference evidence="2" key="1">
    <citation type="submission" date="2023-06" db="EMBL/GenBank/DDBJ databases">
        <title>Genome-scale phylogeny and comparative genomics of the fungal order Sordariales.</title>
        <authorList>
            <consortium name="Lawrence Berkeley National Laboratory"/>
            <person name="Hensen N."/>
            <person name="Bonometti L."/>
            <person name="Westerberg I."/>
            <person name="Brannstrom I.O."/>
            <person name="Guillou S."/>
            <person name="Cros-Aarteil S."/>
            <person name="Calhoun S."/>
            <person name="Haridas S."/>
            <person name="Kuo A."/>
            <person name="Mondo S."/>
            <person name="Pangilinan J."/>
            <person name="Riley R."/>
            <person name="LaButti K."/>
            <person name="Andreopoulos B."/>
            <person name="Lipzen A."/>
            <person name="Chen C."/>
            <person name="Yanf M."/>
            <person name="Daum C."/>
            <person name="Ng V."/>
            <person name="Clum A."/>
            <person name="Steindorff A."/>
            <person name="Ohm R."/>
            <person name="Martin F."/>
            <person name="Silar P."/>
            <person name="Natvig D."/>
            <person name="Lalanne C."/>
            <person name="Gautier V."/>
            <person name="Ament-velasquez S.L."/>
            <person name="Kruys A."/>
            <person name="Hutchinson M.I."/>
            <person name="Powell A.J."/>
            <person name="Barry K."/>
            <person name="Miller A.N."/>
            <person name="Grigoriev I.V."/>
            <person name="Debuchy R."/>
            <person name="Gladieux P."/>
            <person name="Thoren M.H."/>
            <person name="Johannesson H."/>
        </authorList>
    </citation>
    <scope>NUCLEOTIDE SEQUENCE</scope>
    <source>
        <strain evidence="2">SMH2392-1A</strain>
    </source>
</reference>
<proteinExistence type="predicted"/>
<dbReference type="AlphaFoldDB" id="A0AA39ZTL4"/>
<gene>
    <name evidence="2" type="ORF">B0T26DRAFT_792835</name>
</gene>
<name>A0AA39ZTL4_9PEZI</name>
<keyword evidence="3" id="KW-1185">Reference proteome</keyword>
<evidence type="ECO:0000313" key="2">
    <source>
        <dbReference type="EMBL" id="KAK0703377.1"/>
    </source>
</evidence>
<accession>A0AA39ZTL4</accession>
<dbReference type="Proteomes" id="UP001172101">
    <property type="component" value="Unassembled WGS sequence"/>
</dbReference>
<protein>
    <recommendedName>
        <fullName evidence="1">SET domain-containing protein</fullName>
    </recommendedName>
</protein>
<dbReference type="InterPro" id="IPR001214">
    <property type="entry name" value="SET_dom"/>
</dbReference>
<dbReference type="Gene3D" id="2.170.270.10">
    <property type="entry name" value="SET domain"/>
    <property type="match status" value="1"/>
</dbReference>
<dbReference type="PANTHER" id="PTHR12977">
    <property type="entry name" value="SUPPRESSOR OF VARIEGATION 4-20-RELATED"/>
    <property type="match status" value="1"/>
</dbReference>
<dbReference type="PROSITE" id="PS50280">
    <property type="entry name" value="SET"/>
    <property type="match status" value="1"/>
</dbReference>
<dbReference type="GO" id="GO:0005634">
    <property type="term" value="C:nucleus"/>
    <property type="evidence" value="ECO:0007669"/>
    <property type="project" value="TreeGrafter"/>
</dbReference>
<evidence type="ECO:0000313" key="3">
    <source>
        <dbReference type="Proteomes" id="UP001172101"/>
    </source>
</evidence>
<dbReference type="InterPro" id="IPR046341">
    <property type="entry name" value="SET_dom_sf"/>
</dbReference>
<dbReference type="SUPFAM" id="SSF82199">
    <property type="entry name" value="SET domain"/>
    <property type="match status" value="1"/>
</dbReference>